<dbReference type="GO" id="GO:0008270">
    <property type="term" value="F:zinc ion binding"/>
    <property type="evidence" value="ECO:0007669"/>
    <property type="project" value="UniProtKB-KW"/>
</dbReference>
<evidence type="ECO:0000256" key="2">
    <source>
        <dbReference type="ARBA" id="ARBA00022737"/>
    </source>
</evidence>
<keyword evidence="2" id="KW-0677">Repeat</keyword>
<dbReference type="GO" id="GO:0000981">
    <property type="term" value="F:DNA-binding transcription factor activity, RNA polymerase II-specific"/>
    <property type="evidence" value="ECO:0007669"/>
    <property type="project" value="TreeGrafter"/>
</dbReference>
<dbReference type="SUPFAM" id="SSF57667">
    <property type="entry name" value="beta-beta-alpha zinc fingers"/>
    <property type="match status" value="2"/>
</dbReference>
<organism evidence="9 10">
    <name type="scientific">Oncorhynchus tshawytscha</name>
    <name type="common">Chinook salmon</name>
    <name type="synonym">Salmo tshawytscha</name>
    <dbReference type="NCBI Taxonomy" id="74940"/>
    <lineage>
        <taxon>Eukaryota</taxon>
        <taxon>Metazoa</taxon>
        <taxon>Chordata</taxon>
        <taxon>Craniata</taxon>
        <taxon>Vertebrata</taxon>
        <taxon>Euteleostomi</taxon>
        <taxon>Actinopterygii</taxon>
        <taxon>Neopterygii</taxon>
        <taxon>Teleostei</taxon>
        <taxon>Protacanthopterygii</taxon>
        <taxon>Salmoniformes</taxon>
        <taxon>Salmonidae</taxon>
        <taxon>Salmoninae</taxon>
        <taxon>Oncorhynchus</taxon>
    </lineage>
</organism>
<keyword evidence="3 6" id="KW-0863">Zinc-finger</keyword>
<evidence type="ECO:0000256" key="4">
    <source>
        <dbReference type="ARBA" id="ARBA00022833"/>
    </source>
</evidence>
<evidence type="ECO:0000313" key="10">
    <source>
        <dbReference type="Proteomes" id="UP000694402"/>
    </source>
</evidence>
<dbReference type="Pfam" id="PF00096">
    <property type="entry name" value="zf-C2H2"/>
    <property type="match status" value="3"/>
</dbReference>
<dbReference type="Proteomes" id="UP000694402">
    <property type="component" value="Unassembled WGS sequence"/>
</dbReference>
<dbReference type="PANTHER" id="PTHR23235">
    <property type="entry name" value="KRUEPPEL-LIKE TRANSCRIPTION FACTOR"/>
    <property type="match status" value="1"/>
</dbReference>
<gene>
    <name evidence="9" type="primary">LOC112258370</name>
</gene>
<feature type="compositionally biased region" description="Polar residues" evidence="7">
    <location>
        <begin position="143"/>
        <end position="153"/>
    </location>
</feature>
<dbReference type="Gene3D" id="3.30.160.60">
    <property type="entry name" value="Classic Zinc Finger"/>
    <property type="match status" value="4"/>
</dbReference>
<name>A0AAZ3PDG7_ONCTS</name>
<dbReference type="Ensembl" id="ENSOTST00005143914.1">
    <property type="protein sequence ID" value="ENSOTSP00005114203.1"/>
    <property type="gene ID" value="ENSOTSG00005014033.2"/>
</dbReference>
<dbReference type="PANTHER" id="PTHR23235:SF142">
    <property type="entry name" value="ZINC FINGER PROTEIN 384"/>
    <property type="match status" value="1"/>
</dbReference>
<evidence type="ECO:0000256" key="6">
    <source>
        <dbReference type="PROSITE-ProRule" id="PRU00042"/>
    </source>
</evidence>
<dbReference type="PROSITE" id="PS00028">
    <property type="entry name" value="ZINC_FINGER_C2H2_1"/>
    <property type="match status" value="4"/>
</dbReference>
<proteinExistence type="predicted"/>
<dbReference type="AlphaFoldDB" id="A0AAZ3PDG7"/>
<feature type="domain" description="C2H2-type" evidence="8">
    <location>
        <begin position="410"/>
        <end position="437"/>
    </location>
</feature>
<sequence length="500" mass="55831">MPAAIKPHQRRRKGDLRWWSSVYFLVNYTKFDFELASIMEVLANAAVAEICELVDNGYAVLHLEISQGQKENEALRRKLRMMELKVSRASTPRAGMGGSTLAHSRSRTHFGMESRRTSVGEVHCRRGVDSQLVTSLFRDGKSSGDTGQTTTQRKPAALDESKSPTIKEERREEAWDNHDQRERLSTGALNPRVGGERHSNIDTEAAQSISKQENASSCIWVSGETDNSLLPESNENMSVNKRSQTPALEDGDGILDHAGFDCMMFEPPRQLGTLSTQGPGADLPECSYSHVDVVPLNSDSENSFPFSMNKVSRSITEHKQPVAYRDNRQRVPLPSDEPHMTVRKGMETGSNALVMTDGWVSHDSHNNDAVNYNQDGTAGNRFICSFCGKTLACLKNLKTHLRVHTGEKPFSCMQCGKRFSDSSNLKRHQSVHTGERRYGCSHCGKRFAQSGSLKVHLSIHKGCKQFRCPQCEKTFISANHLKRHISVHDGEESILPTTFQ</sequence>
<dbReference type="InterPro" id="IPR013087">
    <property type="entry name" value="Znf_C2H2_type"/>
</dbReference>
<keyword evidence="5" id="KW-0539">Nucleus</keyword>
<keyword evidence="4" id="KW-0862">Zinc</keyword>
<evidence type="ECO:0000256" key="1">
    <source>
        <dbReference type="ARBA" id="ARBA00022723"/>
    </source>
</evidence>
<reference evidence="9" key="3">
    <citation type="submission" date="2025-09" db="UniProtKB">
        <authorList>
            <consortium name="Ensembl"/>
        </authorList>
    </citation>
    <scope>IDENTIFICATION</scope>
</reference>
<dbReference type="GeneTree" id="ENSGT00940000154308"/>
<dbReference type="GO" id="GO:0000978">
    <property type="term" value="F:RNA polymerase II cis-regulatory region sequence-specific DNA binding"/>
    <property type="evidence" value="ECO:0007669"/>
    <property type="project" value="TreeGrafter"/>
</dbReference>
<protein>
    <recommendedName>
        <fullName evidence="8">C2H2-type domain-containing protein</fullName>
    </recommendedName>
</protein>
<evidence type="ECO:0000256" key="7">
    <source>
        <dbReference type="SAM" id="MobiDB-lite"/>
    </source>
</evidence>
<feature type="domain" description="C2H2-type" evidence="8">
    <location>
        <begin position="438"/>
        <end position="465"/>
    </location>
</feature>
<keyword evidence="10" id="KW-1185">Reference proteome</keyword>
<evidence type="ECO:0000256" key="5">
    <source>
        <dbReference type="ARBA" id="ARBA00023242"/>
    </source>
</evidence>
<feature type="domain" description="C2H2-type" evidence="8">
    <location>
        <begin position="382"/>
        <end position="409"/>
    </location>
</feature>
<evidence type="ECO:0000259" key="8">
    <source>
        <dbReference type="PROSITE" id="PS50157"/>
    </source>
</evidence>
<dbReference type="PROSITE" id="PS50157">
    <property type="entry name" value="ZINC_FINGER_C2H2_2"/>
    <property type="match status" value="4"/>
</dbReference>
<reference evidence="9" key="2">
    <citation type="submission" date="2025-08" db="UniProtKB">
        <authorList>
            <consortium name="Ensembl"/>
        </authorList>
    </citation>
    <scope>IDENTIFICATION</scope>
</reference>
<accession>A0AAZ3PDG7</accession>
<feature type="region of interest" description="Disordered" evidence="7">
    <location>
        <begin position="88"/>
        <end position="118"/>
    </location>
</feature>
<dbReference type="FunFam" id="3.30.160.60:FF:000100">
    <property type="entry name" value="Zinc finger 45-like"/>
    <property type="match status" value="2"/>
</dbReference>
<keyword evidence="1" id="KW-0479">Metal-binding</keyword>
<dbReference type="InterPro" id="IPR036236">
    <property type="entry name" value="Znf_C2H2_sf"/>
</dbReference>
<feature type="domain" description="C2H2-type" evidence="8">
    <location>
        <begin position="466"/>
        <end position="493"/>
    </location>
</feature>
<evidence type="ECO:0000256" key="3">
    <source>
        <dbReference type="ARBA" id="ARBA00022771"/>
    </source>
</evidence>
<dbReference type="SMART" id="SM00355">
    <property type="entry name" value="ZnF_C2H2"/>
    <property type="match status" value="4"/>
</dbReference>
<reference evidence="10" key="1">
    <citation type="journal article" date="2018" name="PLoS ONE">
        <title>Chinook salmon (Oncorhynchus tshawytscha) genome and transcriptome.</title>
        <authorList>
            <person name="Christensen K.A."/>
            <person name="Leong J.S."/>
            <person name="Sakhrani D."/>
            <person name="Biagi C.A."/>
            <person name="Minkley D.R."/>
            <person name="Withler R.E."/>
            <person name="Rondeau E.B."/>
            <person name="Koop B.F."/>
            <person name="Devlin R.H."/>
        </authorList>
    </citation>
    <scope>NUCLEOTIDE SEQUENCE [LARGE SCALE GENOMIC DNA]</scope>
</reference>
<feature type="compositionally biased region" description="Basic and acidic residues" evidence="7">
    <location>
        <begin position="156"/>
        <end position="184"/>
    </location>
</feature>
<feature type="region of interest" description="Disordered" evidence="7">
    <location>
        <begin position="136"/>
        <end position="197"/>
    </location>
</feature>
<evidence type="ECO:0000313" key="9">
    <source>
        <dbReference type="Ensembl" id="ENSOTSP00005114203.1"/>
    </source>
</evidence>
<dbReference type="FunFam" id="3.30.160.60:FF:002343">
    <property type="entry name" value="Zinc finger protein 33A"/>
    <property type="match status" value="1"/>
</dbReference>